<feature type="compositionally biased region" description="Basic and acidic residues" evidence="1">
    <location>
        <begin position="301"/>
        <end position="315"/>
    </location>
</feature>
<feature type="region of interest" description="Disordered" evidence="1">
    <location>
        <begin position="361"/>
        <end position="513"/>
    </location>
</feature>
<feature type="compositionally biased region" description="Basic and acidic residues" evidence="1">
    <location>
        <begin position="410"/>
        <end position="435"/>
    </location>
</feature>
<dbReference type="EMBL" id="BQNB010021432">
    <property type="protein sequence ID" value="GJU06340.1"/>
    <property type="molecule type" value="Genomic_DNA"/>
</dbReference>
<evidence type="ECO:0000256" key="1">
    <source>
        <dbReference type="SAM" id="MobiDB-lite"/>
    </source>
</evidence>
<keyword evidence="3" id="KW-1185">Reference proteome</keyword>
<feature type="compositionally biased region" description="Acidic residues" evidence="1">
    <location>
        <begin position="436"/>
        <end position="448"/>
    </location>
</feature>
<sequence>MSQEQRQQATHEEKLVPSTERVKISATNMRIEPTVPQKEETFQVVLDIIKASPCFKDFTIITDVPEIYMRDILDICPRVPNEDFVTPPSEEDLPAFHIELGYKGPLDHLVKMFVDHMHQPWRTLATIINRCLFGKTSSNDRLRQSRVAILWGMFYRKNVDFPKLIWEDFAYQIDYRQAKLRRSEIMPYLRFTKIIINHFLLLNPSIPKGPSSSIHTIKDDGLIRRLKFVRIGKDFQEYGRAIPETMVTEGIKKSEAYRTFVKYSTVLIPPKKSRGKGSEGKKSVVTLKPISVKVSDESDPEPAKRQTESDLEPARSTRKRSSGITFKDISSASKKKSPDKSQKRKGIQTLIVEEQLATDTMQALKASKRSSKNKPHIRGSSEEPGVTPGVLDESTVILTTSSEGTGTKPRVPDELKGSSEVKGDFAIDWGSKEESEYSEEENVDEEIEWLTTHEEEEKKDDDENDRSINMEKTNDDEETDDEFVHGDEYVHDDVDEEMKDDEDAETGKDDEEIIDAEKIEVTKGDLEQARKLPQQAPVYLCHPVLVILEPTVLSPIHEIPLVTPATTPPPPPFVSTITPVLQQTTIPIPTPPITIVAPAATTVPDPLPIIAHIVSVLENVRNTKFLGKCRSLL</sequence>
<gene>
    <name evidence="2" type="ORF">Tco_1122770</name>
</gene>
<feature type="compositionally biased region" description="Polar residues" evidence="1">
    <location>
        <begin position="396"/>
        <end position="405"/>
    </location>
</feature>
<dbReference type="Proteomes" id="UP001151760">
    <property type="component" value="Unassembled WGS sequence"/>
</dbReference>
<evidence type="ECO:0000313" key="3">
    <source>
        <dbReference type="Proteomes" id="UP001151760"/>
    </source>
</evidence>
<accession>A0ABQ5J2T7</accession>
<proteinExistence type="predicted"/>
<feature type="compositionally biased region" description="Basic residues" evidence="1">
    <location>
        <begin position="366"/>
        <end position="377"/>
    </location>
</feature>
<comment type="caution">
    <text evidence="2">The sequence shown here is derived from an EMBL/GenBank/DDBJ whole genome shotgun (WGS) entry which is preliminary data.</text>
</comment>
<organism evidence="2 3">
    <name type="scientific">Tanacetum coccineum</name>
    <dbReference type="NCBI Taxonomy" id="301880"/>
    <lineage>
        <taxon>Eukaryota</taxon>
        <taxon>Viridiplantae</taxon>
        <taxon>Streptophyta</taxon>
        <taxon>Embryophyta</taxon>
        <taxon>Tracheophyta</taxon>
        <taxon>Spermatophyta</taxon>
        <taxon>Magnoliopsida</taxon>
        <taxon>eudicotyledons</taxon>
        <taxon>Gunneridae</taxon>
        <taxon>Pentapetalae</taxon>
        <taxon>asterids</taxon>
        <taxon>campanulids</taxon>
        <taxon>Asterales</taxon>
        <taxon>Asteraceae</taxon>
        <taxon>Asteroideae</taxon>
        <taxon>Anthemideae</taxon>
        <taxon>Anthemidinae</taxon>
        <taxon>Tanacetum</taxon>
    </lineage>
</organism>
<protein>
    <submittedName>
        <fullName evidence="2">Uncharacterized protein</fullName>
    </submittedName>
</protein>
<reference evidence="2" key="2">
    <citation type="submission" date="2022-01" db="EMBL/GenBank/DDBJ databases">
        <authorList>
            <person name="Yamashiro T."/>
            <person name="Shiraishi A."/>
            <person name="Satake H."/>
            <person name="Nakayama K."/>
        </authorList>
    </citation>
    <scope>NUCLEOTIDE SEQUENCE</scope>
</reference>
<reference evidence="2" key="1">
    <citation type="journal article" date="2022" name="Int. J. Mol. Sci.">
        <title>Draft Genome of Tanacetum Coccineum: Genomic Comparison of Closely Related Tanacetum-Family Plants.</title>
        <authorList>
            <person name="Yamashiro T."/>
            <person name="Shiraishi A."/>
            <person name="Nakayama K."/>
            <person name="Satake H."/>
        </authorList>
    </citation>
    <scope>NUCLEOTIDE SEQUENCE</scope>
</reference>
<feature type="region of interest" description="Disordered" evidence="1">
    <location>
        <begin position="293"/>
        <end position="347"/>
    </location>
</feature>
<evidence type="ECO:0000313" key="2">
    <source>
        <dbReference type="EMBL" id="GJU06340.1"/>
    </source>
</evidence>
<name>A0ABQ5J2T7_9ASTR</name>
<feature type="compositionally biased region" description="Basic and acidic residues" evidence="1">
    <location>
        <begin position="482"/>
        <end position="492"/>
    </location>
</feature>
<feature type="compositionally biased region" description="Acidic residues" evidence="1">
    <location>
        <begin position="493"/>
        <end position="513"/>
    </location>
</feature>